<comment type="caution">
    <text evidence="1">The sequence shown here is derived from an EMBL/GenBank/DDBJ whole genome shotgun (WGS) entry which is preliminary data.</text>
</comment>
<gene>
    <name evidence="1" type="ORF">D5086_020796</name>
</gene>
<dbReference type="Proteomes" id="UP000309997">
    <property type="component" value="Unassembled WGS sequence"/>
</dbReference>
<accession>A0ACC4BME7</accession>
<organism evidence="1 2">
    <name type="scientific">Populus alba</name>
    <name type="common">White poplar</name>
    <dbReference type="NCBI Taxonomy" id="43335"/>
    <lineage>
        <taxon>Eukaryota</taxon>
        <taxon>Viridiplantae</taxon>
        <taxon>Streptophyta</taxon>
        <taxon>Embryophyta</taxon>
        <taxon>Tracheophyta</taxon>
        <taxon>Spermatophyta</taxon>
        <taxon>Magnoliopsida</taxon>
        <taxon>eudicotyledons</taxon>
        <taxon>Gunneridae</taxon>
        <taxon>Pentapetalae</taxon>
        <taxon>rosids</taxon>
        <taxon>fabids</taxon>
        <taxon>Malpighiales</taxon>
        <taxon>Salicaceae</taxon>
        <taxon>Saliceae</taxon>
        <taxon>Populus</taxon>
    </lineage>
</organism>
<proteinExistence type="predicted"/>
<sequence>MGSNNNEFPLLYPKRSNLSLMEKNQLIRFLKLVQGHLVATVGVGTSAKRGNGSCNDEEEGKTKISYEDLERPSVEYL</sequence>
<name>A0ACC4BME7_POPAL</name>
<dbReference type="EMBL" id="RCHU02000010">
    <property type="protein sequence ID" value="KAL3579292.1"/>
    <property type="molecule type" value="Genomic_DNA"/>
</dbReference>
<evidence type="ECO:0000313" key="2">
    <source>
        <dbReference type="Proteomes" id="UP000309997"/>
    </source>
</evidence>
<protein>
    <submittedName>
        <fullName evidence="1">Uncharacterized protein</fullName>
    </submittedName>
</protein>
<reference evidence="1 2" key="1">
    <citation type="journal article" date="2024" name="Plant Biotechnol. J.">
        <title>Genome and CRISPR/Cas9 system of a widespread forest tree (Populus alba) in the world.</title>
        <authorList>
            <person name="Liu Y.J."/>
            <person name="Jiang P.F."/>
            <person name="Han X.M."/>
            <person name="Li X.Y."/>
            <person name="Wang H.M."/>
            <person name="Wang Y.J."/>
            <person name="Wang X.X."/>
            <person name="Zeng Q.Y."/>
        </authorList>
    </citation>
    <scope>NUCLEOTIDE SEQUENCE [LARGE SCALE GENOMIC DNA]</scope>
    <source>
        <strain evidence="2">cv. PAL-ZL1</strain>
    </source>
</reference>
<evidence type="ECO:0000313" key="1">
    <source>
        <dbReference type="EMBL" id="KAL3579292.1"/>
    </source>
</evidence>
<keyword evidence="2" id="KW-1185">Reference proteome</keyword>